<sequence>MWWTCFCEKWRAEEESSTTISLLLLLRRSSSGICLLTLADFLRSPKAHLVAPYPLEVVLRNVPQLLKALRERMLMYLWYLSSRNALTLQDWARRAPDEFVEPLLIPSTLGNQLLLVVARLFHLLHGLFAVFYLHLPLHGFLPDRRGRGTAEGGTEGSTGVSASTLCGNGSWHARHTVRFTIPLVTRSMGTAFGLHTKSSNVQRPFSFSSRIVSEMLASVSQTL</sequence>
<dbReference type="AlphaFoldDB" id="G0UIP9"/>
<evidence type="ECO:0000313" key="1">
    <source>
        <dbReference type="EMBL" id="CCC89249.1"/>
    </source>
</evidence>
<protein>
    <submittedName>
        <fullName evidence="1">Uncharacterized protein TCIL3000_1_70</fullName>
    </submittedName>
</protein>
<name>G0UIP9_TRYCI</name>
<dbReference type="EMBL" id="HE575314">
    <property type="protein sequence ID" value="CCC89249.1"/>
    <property type="molecule type" value="Genomic_DNA"/>
</dbReference>
<gene>
    <name evidence="1" type="ORF">TCIL3000_1_70</name>
</gene>
<accession>G0UIP9</accession>
<organism evidence="1">
    <name type="scientific">Trypanosoma congolense (strain IL3000)</name>
    <dbReference type="NCBI Taxonomy" id="1068625"/>
    <lineage>
        <taxon>Eukaryota</taxon>
        <taxon>Discoba</taxon>
        <taxon>Euglenozoa</taxon>
        <taxon>Kinetoplastea</taxon>
        <taxon>Metakinetoplastina</taxon>
        <taxon>Trypanosomatida</taxon>
        <taxon>Trypanosomatidae</taxon>
        <taxon>Trypanosoma</taxon>
        <taxon>Nannomonas</taxon>
    </lineage>
</organism>
<reference evidence="1" key="1">
    <citation type="journal article" date="2012" name="Proc. Natl. Acad. Sci. U.S.A.">
        <title>Antigenic diversity is generated by distinct evolutionary mechanisms in African trypanosome species.</title>
        <authorList>
            <person name="Jackson A.P."/>
            <person name="Berry A."/>
            <person name="Aslett M."/>
            <person name="Allison H.C."/>
            <person name="Burton P."/>
            <person name="Vavrova-Anderson J."/>
            <person name="Brown R."/>
            <person name="Browne H."/>
            <person name="Corton N."/>
            <person name="Hauser H."/>
            <person name="Gamble J."/>
            <person name="Gilderthorp R."/>
            <person name="Marcello L."/>
            <person name="McQuillan J."/>
            <person name="Otto T.D."/>
            <person name="Quail M.A."/>
            <person name="Sanders M.J."/>
            <person name="van Tonder A."/>
            <person name="Ginger M.L."/>
            <person name="Field M.C."/>
            <person name="Barry J.D."/>
            <person name="Hertz-Fowler C."/>
            <person name="Berriman M."/>
        </authorList>
    </citation>
    <scope>NUCLEOTIDE SEQUENCE</scope>
    <source>
        <strain evidence="1">IL3000</strain>
    </source>
</reference>
<dbReference type="VEuPathDB" id="TriTrypDB:TcIL3000_1_70"/>
<proteinExistence type="predicted"/>